<evidence type="ECO:0000313" key="2">
    <source>
        <dbReference type="Proteomes" id="UP001500503"/>
    </source>
</evidence>
<dbReference type="RefSeq" id="WP_345475860.1">
    <property type="nucleotide sequence ID" value="NZ_BAABHF010000085.1"/>
</dbReference>
<reference evidence="2" key="1">
    <citation type="journal article" date="2019" name="Int. J. Syst. Evol. Microbiol.">
        <title>The Global Catalogue of Microorganisms (GCM) 10K type strain sequencing project: providing services to taxonomists for standard genome sequencing and annotation.</title>
        <authorList>
            <consortium name="The Broad Institute Genomics Platform"/>
            <consortium name="The Broad Institute Genome Sequencing Center for Infectious Disease"/>
            <person name="Wu L."/>
            <person name="Ma J."/>
        </authorList>
    </citation>
    <scope>NUCLEOTIDE SEQUENCE [LARGE SCALE GENOMIC DNA]</scope>
    <source>
        <strain evidence="2">JCM 17933</strain>
    </source>
</reference>
<evidence type="ECO:0000313" key="1">
    <source>
        <dbReference type="EMBL" id="GAA4522338.1"/>
    </source>
</evidence>
<gene>
    <name evidence="1" type="ORF">GCM10023191_101560</name>
</gene>
<dbReference type="EMBL" id="BAABHF010000085">
    <property type="protein sequence ID" value="GAA4522338.1"/>
    <property type="molecule type" value="Genomic_DNA"/>
</dbReference>
<keyword evidence="2" id="KW-1185">Reference proteome</keyword>
<sequence>MALPGLARVEWSTLRHAYGSAGDVPELLWRIADDEDAPDALFDLSNKIYHRGGFVCSAAAAALPFLVRLAESAEVTVRQGVVGLIGQLTEQAVLGRVSEACS</sequence>
<evidence type="ECO:0008006" key="3">
    <source>
        <dbReference type="Google" id="ProtNLM"/>
    </source>
</evidence>
<accession>A0ABP8R9X7</accession>
<organism evidence="1 2">
    <name type="scientific">Actinoallomurus oryzae</name>
    <dbReference type="NCBI Taxonomy" id="502180"/>
    <lineage>
        <taxon>Bacteria</taxon>
        <taxon>Bacillati</taxon>
        <taxon>Actinomycetota</taxon>
        <taxon>Actinomycetes</taxon>
        <taxon>Streptosporangiales</taxon>
        <taxon>Thermomonosporaceae</taxon>
        <taxon>Actinoallomurus</taxon>
    </lineage>
</organism>
<protein>
    <recommendedName>
        <fullName evidence="3">HEAT repeat domain-containing protein</fullName>
    </recommendedName>
</protein>
<comment type="caution">
    <text evidence="1">The sequence shown here is derived from an EMBL/GenBank/DDBJ whole genome shotgun (WGS) entry which is preliminary data.</text>
</comment>
<dbReference type="Proteomes" id="UP001500503">
    <property type="component" value="Unassembled WGS sequence"/>
</dbReference>
<name>A0ABP8R9X7_9ACTN</name>
<proteinExistence type="predicted"/>